<evidence type="ECO:0000256" key="4">
    <source>
        <dbReference type="ARBA" id="ARBA00023317"/>
    </source>
</evidence>
<reference evidence="5" key="1">
    <citation type="submission" date="2019-02" db="EMBL/GenBank/DDBJ databases">
        <authorList>
            <person name="Gruber-Vodicka R. H."/>
            <person name="Seah K. B. B."/>
        </authorList>
    </citation>
    <scope>NUCLEOTIDE SEQUENCE</scope>
    <source>
        <strain evidence="5">BECK_BY7</strain>
    </source>
</reference>
<evidence type="ECO:0000256" key="1">
    <source>
        <dbReference type="ARBA" id="ARBA00022793"/>
    </source>
</evidence>
<dbReference type="EMBL" id="CAADFN010000077">
    <property type="protein sequence ID" value="VFK20695.1"/>
    <property type="molecule type" value="Genomic_DNA"/>
</dbReference>
<evidence type="ECO:0000256" key="2">
    <source>
        <dbReference type="ARBA" id="ARBA00023145"/>
    </source>
</evidence>
<dbReference type="PANTHER" id="PTHR10067:SF17">
    <property type="entry name" value="PHOSPHATIDYLSERINE DECARBOXYLASE PROENZYME 2"/>
    <property type="match status" value="1"/>
</dbReference>
<accession>A0A450WUF7</accession>
<keyword evidence="2" id="KW-0865">Zymogen</keyword>
<sequence length="297" mass="34041">MKNRVKVLGTNASIQRKTVDLKLITFFYTTKMGRTILNAFLVRKWFSSLHGLFYKSRLSIRKIEPFIEEYSIDMREFNSTKYNSFDSFFIRTFKSGRREFVKESSVMPAFCEAFYMGWNSVSLYQPTYVKGKPCTVEQLFKNKKKAVPFIDGPLIIARLAPYHYHWFHFLDDGKILSYHHVPGKLDSVDPIAIDQKPDILCTNKRDITILETKNFGKIAYIEVGALTVGKINQLNKTGDHFLRGQKKGYFSFGGSTVLIVGENGFWSPCDEIIENTKMGIECSALLGQTIAKTNGRN</sequence>
<dbReference type="PANTHER" id="PTHR10067">
    <property type="entry name" value="PHOSPHATIDYLSERINE DECARBOXYLASE"/>
    <property type="match status" value="1"/>
</dbReference>
<dbReference type="InterPro" id="IPR003817">
    <property type="entry name" value="PS_Dcarbxylase"/>
</dbReference>
<dbReference type="GO" id="GO:0004609">
    <property type="term" value="F:phosphatidylserine decarboxylase activity"/>
    <property type="evidence" value="ECO:0007669"/>
    <property type="project" value="InterPro"/>
</dbReference>
<protein>
    <submittedName>
        <fullName evidence="5">Phosphatidylserine decarboxylase</fullName>
    </submittedName>
</protein>
<proteinExistence type="predicted"/>
<keyword evidence="3" id="KW-0456">Lyase</keyword>
<keyword evidence="1" id="KW-0210">Decarboxylase</keyword>
<organism evidence="5">
    <name type="scientific">Candidatus Kentrum sp. LFY</name>
    <dbReference type="NCBI Taxonomy" id="2126342"/>
    <lineage>
        <taxon>Bacteria</taxon>
        <taxon>Pseudomonadati</taxon>
        <taxon>Pseudomonadota</taxon>
        <taxon>Gammaproteobacteria</taxon>
        <taxon>Candidatus Kentrum</taxon>
    </lineage>
</organism>
<dbReference type="AlphaFoldDB" id="A0A450WUF7"/>
<evidence type="ECO:0000313" key="5">
    <source>
        <dbReference type="EMBL" id="VFK20695.1"/>
    </source>
</evidence>
<dbReference type="GO" id="GO:0008654">
    <property type="term" value="P:phospholipid biosynthetic process"/>
    <property type="evidence" value="ECO:0007669"/>
    <property type="project" value="InterPro"/>
</dbReference>
<dbReference type="Pfam" id="PF02666">
    <property type="entry name" value="PS_Dcarbxylase"/>
    <property type="match status" value="1"/>
</dbReference>
<keyword evidence="4" id="KW-0670">Pyruvate</keyword>
<gene>
    <name evidence="5" type="ORF">BECKLFY1418C_GA0070996_107712</name>
</gene>
<name>A0A450WUF7_9GAMM</name>
<evidence type="ECO:0000256" key="3">
    <source>
        <dbReference type="ARBA" id="ARBA00023239"/>
    </source>
</evidence>